<dbReference type="OrthoDB" id="8966085at2"/>
<evidence type="ECO:0000313" key="4">
    <source>
        <dbReference type="Proteomes" id="UP000253772"/>
    </source>
</evidence>
<evidence type="ECO:0000313" key="3">
    <source>
        <dbReference type="EMBL" id="QBP14246.1"/>
    </source>
</evidence>
<feature type="chain" id="PRO_5019818503" evidence="2">
    <location>
        <begin position="29"/>
        <end position="289"/>
    </location>
</feature>
<sequence length="289" mass="30724">MKRVTVRWAIRMAICLATGLLAAGNVSASDIICHPRGTTPPVVCDDPGGNGMRCSLNTNNPHASGTRNRLVCDSAGLSERYERIYAEQQRMLHKGTIQNADIVAWRARRDACDSARCLDGLFHLFWRDRSSMHGTTAAAPHVAASVPSTGRHDAPPTPAAPAQRMATMAEPVRATAAPAIAQPVRATSFETSVAMAVARAPVTSTTAVDISLTDSDTATNADESGPASLAWASALLALVITGTTAGVLWRRRRAYPPYRPPVVIPAAIVIVYALLLVNVLLLPFTLSLK</sequence>
<reference evidence="3 4" key="1">
    <citation type="submission" date="2019-03" db="EMBL/GenBank/DDBJ databases">
        <title>Comparative insights into the high quality Complete genome sequence of highly metal resistant Cupriavidus metallidurans strain BS1 isolated from a gold-copper mine.</title>
        <authorList>
            <person name="Mazhar H.S."/>
            <person name="Rensing C."/>
        </authorList>
    </citation>
    <scope>NUCLEOTIDE SEQUENCE [LARGE SCALE GENOMIC DNA]</scope>
    <source>
        <strain evidence="3 4">BS1</strain>
    </source>
</reference>
<dbReference type="AlphaFoldDB" id="A0A482J251"/>
<evidence type="ECO:0000256" key="1">
    <source>
        <dbReference type="SAM" id="Phobius"/>
    </source>
</evidence>
<accession>A0A482J251</accession>
<keyword evidence="2" id="KW-0732">Signal</keyword>
<dbReference type="Proteomes" id="UP000253772">
    <property type="component" value="Chromosome c2"/>
</dbReference>
<protein>
    <submittedName>
        <fullName evidence="3">Uncharacterized protein</fullName>
    </submittedName>
</protein>
<evidence type="ECO:0000256" key="2">
    <source>
        <dbReference type="SAM" id="SignalP"/>
    </source>
</evidence>
<feature type="signal peptide" evidence="2">
    <location>
        <begin position="1"/>
        <end position="28"/>
    </location>
</feature>
<keyword evidence="1" id="KW-1133">Transmembrane helix</keyword>
<organism evidence="3 4">
    <name type="scientific">Cupriavidus metallidurans</name>
    <dbReference type="NCBI Taxonomy" id="119219"/>
    <lineage>
        <taxon>Bacteria</taxon>
        <taxon>Pseudomonadati</taxon>
        <taxon>Pseudomonadota</taxon>
        <taxon>Betaproteobacteria</taxon>
        <taxon>Burkholderiales</taxon>
        <taxon>Burkholderiaceae</taxon>
        <taxon>Cupriavidus</taxon>
    </lineage>
</organism>
<feature type="transmembrane region" description="Helical" evidence="1">
    <location>
        <begin position="229"/>
        <end position="250"/>
    </location>
</feature>
<gene>
    <name evidence="3" type="ORF">DDF84_029990</name>
</gene>
<dbReference type="EMBL" id="CP037901">
    <property type="protein sequence ID" value="QBP14246.1"/>
    <property type="molecule type" value="Genomic_DNA"/>
</dbReference>
<feature type="transmembrane region" description="Helical" evidence="1">
    <location>
        <begin position="262"/>
        <end position="286"/>
    </location>
</feature>
<keyword evidence="1" id="KW-0812">Transmembrane</keyword>
<name>A0A482J251_9BURK</name>
<proteinExistence type="predicted"/>
<keyword evidence="1" id="KW-0472">Membrane</keyword>